<dbReference type="EMBL" id="FRYL01000045">
    <property type="protein sequence ID" value="SHO81663.1"/>
    <property type="molecule type" value="Genomic_DNA"/>
</dbReference>
<dbReference type="SMART" id="SM01234">
    <property type="entry name" value="Haemolytic"/>
    <property type="match status" value="1"/>
</dbReference>
<name>A0A1W1ELC0_9ZZZZ</name>
<dbReference type="NCBIfam" id="TIGR00278">
    <property type="entry name" value="membrane protein insertion efficiency factor YidD"/>
    <property type="match status" value="1"/>
</dbReference>
<dbReference type="PANTHER" id="PTHR33383:SF1">
    <property type="entry name" value="MEMBRANE PROTEIN INSERTION EFFICIENCY FACTOR-RELATED"/>
    <property type="match status" value="1"/>
</dbReference>
<evidence type="ECO:0000313" key="1">
    <source>
        <dbReference type="EMBL" id="SHO81663.1"/>
    </source>
</evidence>
<protein>
    <submittedName>
        <fullName evidence="1">Protein YidD</fullName>
    </submittedName>
</protein>
<reference evidence="1" key="1">
    <citation type="submission" date="2016-10" db="EMBL/GenBank/DDBJ databases">
        <authorList>
            <person name="de Groot N.N."/>
        </authorList>
    </citation>
    <scope>NUCLEOTIDE SEQUENCE</scope>
</reference>
<gene>
    <name evidence="1" type="ORF">MNB_SV-15-1209</name>
</gene>
<dbReference type="AlphaFoldDB" id="A0A1W1ELC0"/>
<sequence>MNFFTHIIKGYQYISKMLPASCRYHPTCSDYAIWQFDTNRVDLAILNTTTRIVRCNQFFAGGIDYPIIKYKKPLLLQLSRSKIVVKYWIIPKEKDRYIVIKDYNAN</sequence>
<dbReference type="PANTHER" id="PTHR33383">
    <property type="entry name" value="MEMBRANE PROTEIN INSERTION EFFICIENCY FACTOR-RELATED"/>
    <property type="match status" value="1"/>
</dbReference>
<proteinExistence type="predicted"/>
<dbReference type="InterPro" id="IPR002696">
    <property type="entry name" value="Membr_insert_effic_factor_YidD"/>
</dbReference>
<accession>A0A1W1ELC0</accession>
<dbReference type="Pfam" id="PF01809">
    <property type="entry name" value="YidD"/>
    <property type="match status" value="1"/>
</dbReference>
<organism evidence="1">
    <name type="scientific">hydrothermal vent metagenome</name>
    <dbReference type="NCBI Taxonomy" id="652676"/>
    <lineage>
        <taxon>unclassified sequences</taxon>
        <taxon>metagenomes</taxon>
        <taxon>ecological metagenomes</taxon>
    </lineage>
</organism>